<keyword evidence="1" id="KW-0732">Signal</keyword>
<gene>
    <name evidence="2" type="ORF">J5474_04675</name>
</gene>
<dbReference type="Proteomes" id="UP000675940">
    <property type="component" value="Unassembled WGS sequence"/>
</dbReference>
<dbReference type="AlphaFoldDB" id="A0A940ML61"/>
<name>A0A940ML61_9RHOB</name>
<dbReference type="PROSITE" id="PS51257">
    <property type="entry name" value="PROKAR_LIPOPROTEIN"/>
    <property type="match status" value="1"/>
</dbReference>
<feature type="chain" id="PRO_5037276804" evidence="1">
    <location>
        <begin position="21"/>
        <end position="49"/>
    </location>
</feature>
<organism evidence="2 3">
    <name type="scientific">Sagittula salina</name>
    <dbReference type="NCBI Taxonomy" id="2820268"/>
    <lineage>
        <taxon>Bacteria</taxon>
        <taxon>Pseudomonadati</taxon>
        <taxon>Pseudomonadota</taxon>
        <taxon>Alphaproteobacteria</taxon>
        <taxon>Rhodobacterales</taxon>
        <taxon>Roseobacteraceae</taxon>
        <taxon>Sagittula</taxon>
    </lineage>
</organism>
<dbReference type="EMBL" id="JAGISH010000002">
    <property type="protein sequence ID" value="MBP0481785.1"/>
    <property type="molecule type" value="Genomic_DNA"/>
</dbReference>
<proteinExistence type="predicted"/>
<keyword evidence="3" id="KW-1185">Reference proteome</keyword>
<sequence length="49" mass="5079">MTRTIFTALILTLAPLAASACPFHDAQAMSCAEGTVFDADSKSCKVVSS</sequence>
<reference evidence="2" key="1">
    <citation type="submission" date="2021-03" db="EMBL/GenBank/DDBJ databases">
        <title>Sagittula salina sp. nov. strain M10.9X isolated from the marine waste.</title>
        <authorList>
            <person name="Satari L."/>
            <person name="Molina-Menor E."/>
            <person name="Vidal-Verdu A."/>
            <person name="Pascual J."/>
            <person name="Pereto J."/>
            <person name="Porcar M."/>
        </authorList>
    </citation>
    <scope>NUCLEOTIDE SEQUENCE</scope>
    <source>
        <strain evidence="2">M10.9X</strain>
    </source>
</reference>
<protein>
    <submittedName>
        <fullName evidence="2">Adenylosuccinate lyase</fullName>
    </submittedName>
</protein>
<evidence type="ECO:0000313" key="3">
    <source>
        <dbReference type="Proteomes" id="UP000675940"/>
    </source>
</evidence>
<dbReference type="RefSeq" id="WP_209359647.1">
    <property type="nucleotide sequence ID" value="NZ_JAGISH010000002.1"/>
</dbReference>
<comment type="caution">
    <text evidence="2">The sequence shown here is derived from an EMBL/GenBank/DDBJ whole genome shotgun (WGS) entry which is preliminary data.</text>
</comment>
<keyword evidence="2" id="KW-0456">Lyase</keyword>
<accession>A0A940ML61</accession>
<feature type="signal peptide" evidence="1">
    <location>
        <begin position="1"/>
        <end position="20"/>
    </location>
</feature>
<evidence type="ECO:0000313" key="2">
    <source>
        <dbReference type="EMBL" id="MBP0481785.1"/>
    </source>
</evidence>
<dbReference type="GO" id="GO:0016829">
    <property type="term" value="F:lyase activity"/>
    <property type="evidence" value="ECO:0007669"/>
    <property type="project" value="UniProtKB-KW"/>
</dbReference>
<evidence type="ECO:0000256" key="1">
    <source>
        <dbReference type="SAM" id="SignalP"/>
    </source>
</evidence>